<dbReference type="EMBL" id="UINC01022504">
    <property type="protein sequence ID" value="SVA92261.1"/>
    <property type="molecule type" value="Genomic_DNA"/>
</dbReference>
<dbReference type="InterPro" id="IPR027039">
    <property type="entry name" value="Crtac1"/>
</dbReference>
<sequence>MVLLVACSLAQAFPAATWVEEDDYKWRPLDIATDGRPGFTMLDPSDTSIRFKNRLDAEKSLQNQVYLNGSGVALGDVDGDGQCDIYLCGFDSPNHLYLNRGDWKFEEAARAYGVDCDGKDSTGAVFADLDGDGDPDLIVNTVHSGTLIFRNGGEGFSPVRDAGSGLASGRGGMSLAIADIDADGRLDLYVTHYRDTTLMDMPNT</sequence>
<dbReference type="PANTHER" id="PTHR16026:SF0">
    <property type="entry name" value="CARTILAGE ACIDIC PROTEIN 1"/>
    <property type="match status" value="1"/>
</dbReference>
<protein>
    <recommendedName>
        <fullName evidence="3">ASPIC/UnbV domain-containing protein</fullName>
    </recommendedName>
</protein>
<accession>A0A381ZTI5</accession>
<evidence type="ECO:0000313" key="2">
    <source>
        <dbReference type="EMBL" id="SVA92261.1"/>
    </source>
</evidence>
<dbReference type="InterPro" id="IPR028994">
    <property type="entry name" value="Integrin_alpha_N"/>
</dbReference>
<dbReference type="Pfam" id="PF13517">
    <property type="entry name" value="FG-GAP_3"/>
    <property type="match status" value="1"/>
</dbReference>
<feature type="non-terminal residue" evidence="2">
    <location>
        <position position="204"/>
    </location>
</feature>
<keyword evidence="1" id="KW-0732">Signal</keyword>
<proteinExistence type="predicted"/>
<name>A0A381ZTI5_9ZZZZ</name>
<dbReference type="Gene3D" id="2.130.10.130">
    <property type="entry name" value="Integrin alpha, N-terminal"/>
    <property type="match status" value="1"/>
</dbReference>
<evidence type="ECO:0008006" key="3">
    <source>
        <dbReference type="Google" id="ProtNLM"/>
    </source>
</evidence>
<dbReference type="AlphaFoldDB" id="A0A381ZTI5"/>
<reference evidence="2" key="1">
    <citation type="submission" date="2018-05" db="EMBL/GenBank/DDBJ databases">
        <authorList>
            <person name="Lanie J.A."/>
            <person name="Ng W.-L."/>
            <person name="Kazmierczak K.M."/>
            <person name="Andrzejewski T.M."/>
            <person name="Davidsen T.M."/>
            <person name="Wayne K.J."/>
            <person name="Tettelin H."/>
            <person name="Glass J.I."/>
            <person name="Rusch D."/>
            <person name="Podicherti R."/>
            <person name="Tsui H.-C.T."/>
            <person name="Winkler M.E."/>
        </authorList>
    </citation>
    <scope>NUCLEOTIDE SEQUENCE</scope>
</reference>
<gene>
    <name evidence="2" type="ORF">METZ01_LOCUS145115</name>
</gene>
<dbReference type="InterPro" id="IPR013517">
    <property type="entry name" value="FG-GAP"/>
</dbReference>
<evidence type="ECO:0000256" key="1">
    <source>
        <dbReference type="ARBA" id="ARBA00022729"/>
    </source>
</evidence>
<organism evidence="2">
    <name type="scientific">marine metagenome</name>
    <dbReference type="NCBI Taxonomy" id="408172"/>
    <lineage>
        <taxon>unclassified sequences</taxon>
        <taxon>metagenomes</taxon>
        <taxon>ecological metagenomes</taxon>
    </lineage>
</organism>
<dbReference type="SUPFAM" id="SSF69318">
    <property type="entry name" value="Integrin alpha N-terminal domain"/>
    <property type="match status" value="1"/>
</dbReference>
<dbReference type="PANTHER" id="PTHR16026">
    <property type="entry name" value="CARTILAGE ACIDIC PROTEIN 1"/>
    <property type="match status" value="1"/>
</dbReference>